<comment type="caution">
    <text evidence="1">The sequence shown here is derived from an EMBL/GenBank/DDBJ whole genome shotgun (WGS) entry which is preliminary data.</text>
</comment>
<dbReference type="Pfam" id="PF11225">
    <property type="entry name" value="DUF3024"/>
    <property type="match status" value="1"/>
</dbReference>
<sequence length="115" mass="13448">MAFSEFEAKKIERAASEFLEARRPPVEIRPKLDLDVRVSGQSVQIVEIRPHFREPATIIESPVAKATYVKKSQRWKIYWMRSDLKWHSYTPEPESRSIEEFFAIVNADENGCFFG</sequence>
<dbReference type="InterPro" id="IPR021388">
    <property type="entry name" value="DUF3024"/>
</dbReference>
<evidence type="ECO:0000313" key="1">
    <source>
        <dbReference type="EMBL" id="KXO06296.1"/>
    </source>
</evidence>
<name>A0A137S1I2_9GAMM</name>
<keyword evidence="2" id="KW-1185">Reference proteome</keyword>
<dbReference type="Proteomes" id="UP000070282">
    <property type="component" value="Unassembled WGS sequence"/>
</dbReference>
<protein>
    <submittedName>
        <fullName evidence="1">Phage protein</fullName>
    </submittedName>
</protein>
<dbReference type="EMBL" id="LOCO01000045">
    <property type="protein sequence ID" value="KXO06296.1"/>
    <property type="molecule type" value="Genomic_DNA"/>
</dbReference>
<organism evidence="1 2">
    <name type="scientific">Marinobacter excellens LAMA 842</name>
    <dbReference type="NCBI Taxonomy" id="1306954"/>
    <lineage>
        <taxon>Bacteria</taxon>
        <taxon>Pseudomonadati</taxon>
        <taxon>Pseudomonadota</taxon>
        <taxon>Gammaproteobacteria</taxon>
        <taxon>Pseudomonadales</taxon>
        <taxon>Marinobacteraceae</taxon>
        <taxon>Marinobacter</taxon>
    </lineage>
</organism>
<dbReference type="RefSeq" id="WP_061333984.1">
    <property type="nucleotide sequence ID" value="NZ_LOCO01000045.1"/>
</dbReference>
<evidence type="ECO:0000313" key="2">
    <source>
        <dbReference type="Proteomes" id="UP000070282"/>
    </source>
</evidence>
<gene>
    <name evidence="1" type="ORF">J122_4109</name>
</gene>
<accession>A0A137S1I2</accession>
<dbReference type="AlphaFoldDB" id="A0A137S1I2"/>
<reference evidence="2" key="1">
    <citation type="submission" date="2015-12" db="EMBL/GenBank/DDBJ databases">
        <authorList>
            <person name="Lima A."/>
            <person name="Farahani Zayas N."/>
            <person name="Castro Da Silva M.A."/>
            <person name="Cabral A."/>
            <person name="Pessatti M.L."/>
        </authorList>
    </citation>
    <scope>NUCLEOTIDE SEQUENCE [LARGE SCALE GENOMIC DNA]</scope>
    <source>
        <strain evidence="2">LAMA 842</strain>
    </source>
</reference>
<dbReference type="PATRIC" id="fig|1306954.6.peg.3186"/>
<proteinExistence type="predicted"/>